<dbReference type="EMBL" id="KQ085908">
    <property type="protein sequence ID" value="KLO17106.1"/>
    <property type="molecule type" value="Genomic_DNA"/>
</dbReference>
<dbReference type="InterPro" id="IPR032675">
    <property type="entry name" value="LRR_dom_sf"/>
</dbReference>
<dbReference type="Proteomes" id="UP000053477">
    <property type="component" value="Unassembled WGS sequence"/>
</dbReference>
<dbReference type="PANTHER" id="PTHR38926:SF5">
    <property type="entry name" value="F-BOX AND LEUCINE-RICH REPEAT PROTEIN 6"/>
    <property type="match status" value="1"/>
</dbReference>
<organism evidence="1 2">
    <name type="scientific">Schizopora paradoxa</name>
    <dbReference type="NCBI Taxonomy" id="27342"/>
    <lineage>
        <taxon>Eukaryota</taxon>
        <taxon>Fungi</taxon>
        <taxon>Dikarya</taxon>
        <taxon>Basidiomycota</taxon>
        <taxon>Agaricomycotina</taxon>
        <taxon>Agaricomycetes</taxon>
        <taxon>Hymenochaetales</taxon>
        <taxon>Schizoporaceae</taxon>
        <taxon>Schizopora</taxon>
    </lineage>
</organism>
<evidence type="ECO:0000313" key="2">
    <source>
        <dbReference type="Proteomes" id="UP000053477"/>
    </source>
</evidence>
<dbReference type="OrthoDB" id="2859827at2759"/>
<gene>
    <name evidence="1" type="ORF">SCHPADRAFT_994577</name>
</gene>
<accession>A0A0H2SJ47</accession>
<sequence length="453" mass="51807">MAQMLPPDALYLIFLHACASPIGDLSPKVLSLSPMNFANVCRSWREVVAERPSLWGHLDVNFRSLGSLTPNLSQVVETWLRNSGSAPLNLRLKFNLESAVRNSEFEAMVSRILSQAHRWKDVVLQLHYPFLQEFLGEISLPPMPFLTSLCIGCGPMDAGNIGIRFDVSHCQHLQSLTLRFGVKMGLFERERYRLDSLTFLNLDVDNSGFEDFQGILQSSPNLSELDVSFSSSSGFDRLPHLEAESLSLPNLTYLFLIDENRILMVRLLKWLICPNLRLMYIQNTYSESALSPHRPEVIYVVTTELLQALDDFFHRSCPPLTQLELQYEAKEGDIPSSSHQEYSQIFSRMLHRLNGLKGLYLEGFVIDDQLIQEMIVTKNATEFKWPRLGEVKLLCEGHGVLSRSMVDMLISRWDSGVLKYLEYRIPGVVDLVNEFPSVEKRVNEGLVLRRRRR</sequence>
<reference evidence="1 2" key="1">
    <citation type="submission" date="2015-04" db="EMBL/GenBank/DDBJ databases">
        <title>Complete genome sequence of Schizopora paradoxa KUC8140, a cosmopolitan wood degrader in East Asia.</title>
        <authorList>
            <consortium name="DOE Joint Genome Institute"/>
            <person name="Min B."/>
            <person name="Park H."/>
            <person name="Jang Y."/>
            <person name="Kim J.-J."/>
            <person name="Kim K.H."/>
            <person name="Pangilinan J."/>
            <person name="Lipzen A."/>
            <person name="Riley R."/>
            <person name="Grigoriev I.V."/>
            <person name="Spatafora J.W."/>
            <person name="Choi I.-G."/>
        </authorList>
    </citation>
    <scope>NUCLEOTIDE SEQUENCE [LARGE SCALE GENOMIC DNA]</scope>
    <source>
        <strain evidence="1 2">KUC8140</strain>
    </source>
</reference>
<dbReference type="AlphaFoldDB" id="A0A0H2SJ47"/>
<evidence type="ECO:0000313" key="1">
    <source>
        <dbReference type="EMBL" id="KLO17106.1"/>
    </source>
</evidence>
<protein>
    <submittedName>
        <fullName evidence="1">Uncharacterized protein</fullName>
    </submittedName>
</protein>
<dbReference type="Gene3D" id="3.80.10.10">
    <property type="entry name" value="Ribonuclease Inhibitor"/>
    <property type="match status" value="1"/>
</dbReference>
<dbReference type="InParanoid" id="A0A0H2SJ47"/>
<dbReference type="SUPFAM" id="SSF52047">
    <property type="entry name" value="RNI-like"/>
    <property type="match status" value="1"/>
</dbReference>
<name>A0A0H2SJ47_9AGAM</name>
<keyword evidence="2" id="KW-1185">Reference proteome</keyword>
<proteinExistence type="predicted"/>
<dbReference type="PANTHER" id="PTHR38926">
    <property type="entry name" value="F-BOX DOMAIN CONTAINING PROTEIN, EXPRESSED"/>
    <property type="match status" value="1"/>
</dbReference>